<dbReference type="VEuPathDB" id="FungiDB:BD410DRAFT_735657"/>
<evidence type="ECO:0000313" key="2">
    <source>
        <dbReference type="Proteomes" id="UP000294933"/>
    </source>
</evidence>
<feature type="non-terminal residue" evidence="1">
    <location>
        <position position="1"/>
    </location>
</feature>
<name>A0A4Y7PEB9_9AGAM</name>
<organism evidence="1 2">
    <name type="scientific">Rickenella mellea</name>
    <dbReference type="NCBI Taxonomy" id="50990"/>
    <lineage>
        <taxon>Eukaryota</taxon>
        <taxon>Fungi</taxon>
        <taxon>Dikarya</taxon>
        <taxon>Basidiomycota</taxon>
        <taxon>Agaricomycotina</taxon>
        <taxon>Agaricomycetes</taxon>
        <taxon>Hymenochaetales</taxon>
        <taxon>Rickenellaceae</taxon>
        <taxon>Rickenella</taxon>
    </lineage>
</organism>
<protein>
    <submittedName>
        <fullName evidence="1">Uncharacterized protein</fullName>
    </submittedName>
</protein>
<reference evidence="1 2" key="1">
    <citation type="submission" date="2018-06" db="EMBL/GenBank/DDBJ databases">
        <title>A transcriptomic atlas of mushroom development highlights an independent origin of complex multicellularity.</title>
        <authorList>
            <consortium name="DOE Joint Genome Institute"/>
            <person name="Krizsan K."/>
            <person name="Almasi E."/>
            <person name="Merenyi Z."/>
            <person name="Sahu N."/>
            <person name="Viragh M."/>
            <person name="Koszo T."/>
            <person name="Mondo S."/>
            <person name="Kiss B."/>
            <person name="Balint B."/>
            <person name="Kues U."/>
            <person name="Barry K."/>
            <person name="Hegedus J.C."/>
            <person name="Henrissat B."/>
            <person name="Johnson J."/>
            <person name="Lipzen A."/>
            <person name="Ohm R."/>
            <person name="Nagy I."/>
            <person name="Pangilinan J."/>
            <person name="Yan J."/>
            <person name="Xiong Y."/>
            <person name="Grigoriev I.V."/>
            <person name="Hibbett D.S."/>
            <person name="Nagy L.G."/>
        </authorList>
    </citation>
    <scope>NUCLEOTIDE SEQUENCE [LARGE SCALE GENOMIC DNA]</scope>
    <source>
        <strain evidence="1 2">SZMC22713</strain>
    </source>
</reference>
<dbReference type="STRING" id="50990.A0A4Y7PEB9"/>
<accession>A0A4Y7PEB9</accession>
<keyword evidence="2" id="KW-1185">Reference proteome</keyword>
<gene>
    <name evidence="1" type="ORF">BD410DRAFT_735657</name>
</gene>
<proteinExistence type="predicted"/>
<sequence>AHGLRWSELLRLPYWDPIKFTVVDTMHALFLGNLKRHCRQIFGMDVKIADGDGRRPDASAKAPSTEDMLYAHLILRTGDEGLLRKLKGSILQRLCEEHKVVTRKTSKKPKLMANALVAYVRCCNSLRKNRSNCVMNSVSRRGGSMYTASILARRLSKAR</sequence>
<dbReference type="OrthoDB" id="3269001at2759"/>
<evidence type="ECO:0000313" key="1">
    <source>
        <dbReference type="EMBL" id="TDL13162.1"/>
    </source>
</evidence>
<dbReference type="AlphaFoldDB" id="A0A4Y7PEB9"/>
<dbReference type="EMBL" id="ML170913">
    <property type="protein sequence ID" value="TDL13162.1"/>
    <property type="molecule type" value="Genomic_DNA"/>
</dbReference>
<dbReference type="Proteomes" id="UP000294933">
    <property type="component" value="Unassembled WGS sequence"/>
</dbReference>